<protein>
    <submittedName>
        <fullName evidence="1">Uncharacterized protein</fullName>
    </submittedName>
</protein>
<sequence>MNEDEEENGRQGVRALALSVSSWSPRYSWTMWATAEVYWQKKTTTKCREKSRQVSRAVVTQRSQRACQVKTADIIPQEAGKIYSKSTAGKHCDSSFRRVQVQPVLQVLIVDDL</sequence>
<dbReference type="AlphaFoldDB" id="A0A9N7TG18"/>
<dbReference type="Proteomes" id="UP001153269">
    <property type="component" value="Unassembled WGS sequence"/>
</dbReference>
<reference evidence="1" key="1">
    <citation type="submission" date="2020-03" db="EMBL/GenBank/DDBJ databases">
        <authorList>
            <person name="Weist P."/>
        </authorList>
    </citation>
    <scope>NUCLEOTIDE SEQUENCE</scope>
</reference>
<evidence type="ECO:0000313" key="2">
    <source>
        <dbReference type="Proteomes" id="UP001153269"/>
    </source>
</evidence>
<accession>A0A9N7TG18</accession>
<comment type="caution">
    <text evidence="1">The sequence shown here is derived from an EMBL/GenBank/DDBJ whole genome shotgun (WGS) entry which is preliminary data.</text>
</comment>
<dbReference type="EMBL" id="CADEAL010000001">
    <property type="protein sequence ID" value="CAB1412402.1"/>
    <property type="molecule type" value="Genomic_DNA"/>
</dbReference>
<proteinExistence type="predicted"/>
<keyword evidence="2" id="KW-1185">Reference proteome</keyword>
<name>A0A9N7TG18_PLEPL</name>
<gene>
    <name evidence="1" type="ORF">PLEPLA_LOCUS93</name>
</gene>
<evidence type="ECO:0000313" key="1">
    <source>
        <dbReference type="EMBL" id="CAB1412402.1"/>
    </source>
</evidence>
<organism evidence="1 2">
    <name type="scientific">Pleuronectes platessa</name>
    <name type="common">European plaice</name>
    <dbReference type="NCBI Taxonomy" id="8262"/>
    <lineage>
        <taxon>Eukaryota</taxon>
        <taxon>Metazoa</taxon>
        <taxon>Chordata</taxon>
        <taxon>Craniata</taxon>
        <taxon>Vertebrata</taxon>
        <taxon>Euteleostomi</taxon>
        <taxon>Actinopterygii</taxon>
        <taxon>Neopterygii</taxon>
        <taxon>Teleostei</taxon>
        <taxon>Neoteleostei</taxon>
        <taxon>Acanthomorphata</taxon>
        <taxon>Carangaria</taxon>
        <taxon>Pleuronectiformes</taxon>
        <taxon>Pleuronectoidei</taxon>
        <taxon>Pleuronectidae</taxon>
        <taxon>Pleuronectes</taxon>
    </lineage>
</organism>